<dbReference type="EMBL" id="JANCNS010000002">
    <property type="protein sequence ID" value="MCP9200159.1"/>
    <property type="molecule type" value="Genomic_DNA"/>
</dbReference>
<keyword evidence="1" id="KW-1133">Transmembrane helix</keyword>
<evidence type="ECO:0000256" key="1">
    <source>
        <dbReference type="SAM" id="Phobius"/>
    </source>
</evidence>
<dbReference type="Pfam" id="PF03779">
    <property type="entry name" value="SPW"/>
    <property type="match status" value="1"/>
</dbReference>
<dbReference type="InterPro" id="IPR005530">
    <property type="entry name" value="SPW"/>
</dbReference>
<sequence length="113" mass="12288">MWARIINTLLGLWLMIAPGILNYPKSAADSGHIAGPIIITFSVVAIWEATRGVRKWNIPVGIWLLVAPWILGYETTVAIISDMSVGVLVLILSSIKGEVKKGYGGGWSALWKD</sequence>
<dbReference type="RefSeq" id="WP_241551963.1">
    <property type="nucleotide sequence ID" value="NZ_JANCNS010000002.1"/>
</dbReference>
<feature type="transmembrane region" description="Helical" evidence="1">
    <location>
        <begin position="32"/>
        <end position="49"/>
    </location>
</feature>
<reference evidence="3" key="1">
    <citation type="submission" date="2022-07" db="EMBL/GenBank/DDBJ databases">
        <title>Gramela sediminis sp. nov., isolated from deep-sea sediment of the Indian Ocean.</title>
        <authorList>
            <person name="Shi H."/>
        </authorList>
    </citation>
    <scope>NUCLEOTIDE SEQUENCE</scope>
    <source>
        <strain evidence="3">GC03-9</strain>
    </source>
</reference>
<feature type="domain" description="SPW repeat-containing integral membrane" evidence="2">
    <location>
        <begin position="2"/>
        <end position="93"/>
    </location>
</feature>
<feature type="transmembrane region" description="Helical" evidence="1">
    <location>
        <begin position="56"/>
        <end position="71"/>
    </location>
</feature>
<proteinExistence type="predicted"/>
<protein>
    <submittedName>
        <fullName evidence="3">SPW repeat protein</fullName>
    </submittedName>
</protein>
<organism evidence="3 4">
    <name type="scientific">Christiangramia oceanisediminis</name>
    <dbReference type="NCBI Taxonomy" id="2920386"/>
    <lineage>
        <taxon>Bacteria</taxon>
        <taxon>Pseudomonadati</taxon>
        <taxon>Bacteroidota</taxon>
        <taxon>Flavobacteriia</taxon>
        <taxon>Flavobacteriales</taxon>
        <taxon>Flavobacteriaceae</taxon>
        <taxon>Christiangramia</taxon>
    </lineage>
</organism>
<gene>
    <name evidence="3" type="ORF">MKO06_09580</name>
</gene>
<accession>A0A9X2KXM2</accession>
<evidence type="ECO:0000259" key="2">
    <source>
        <dbReference type="Pfam" id="PF03779"/>
    </source>
</evidence>
<keyword evidence="4" id="KW-1185">Reference proteome</keyword>
<keyword evidence="1" id="KW-0812">Transmembrane</keyword>
<evidence type="ECO:0000313" key="3">
    <source>
        <dbReference type="EMBL" id="MCP9200159.1"/>
    </source>
</evidence>
<keyword evidence="1" id="KW-0472">Membrane</keyword>
<feature type="transmembrane region" description="Helical" evidence="1">
    <location>
        <begin position="77"/>
        <end position="95"/>
    </location>
</feature>
<comment type="caution">
    <text evidence="3">The sequence shown here is derived from an EMBL/GenBank/DDBJ whole genome shotgun (WGS) entry which is preliminary data.</text>
</comment>
<evidence type="ECO:0000313" key="4">
    <source>
        <dbReference type="Proteomes" id="UP001155280"/>
    </source>
</evidence>
<dbReference type="AlphaFoldDB" id="A0A9X2KXM2"/>
<dbReference type="Proteomes" id="UP001155280">
    <property type="component" value="Unassembled WGS sequence"/>
</dbReference>
<name>A0A9X2KXM2_9FLAO</name>